<feature type="compositionally biased region" description="Polar residues" evidence="1">
    <location>
        <begin position="734"/>
        <end position="743"/>
    </location>
</feature>
<dbReference type="PANTHER" id="PTHR48187:SF2">
    <property type="entry name" value="LD21810P"/>
    <property type="match status" value="1"/>
</dbReference>
<comment type="caution">
    <text evidence="2">The sequence shown here is derived from an EMBL/GenBank/DDBJ whole genome shotgun (WGS) entry which is preliminary data.</text>
</comment>
<keyword evidence="3" id="KW-1185">Reference proteome</keyword>
<dbReference type="Proteomes" id="UP000249056">
    <property type="component" value="Unassembled WGS sequence"/>
</dbReference>
<dbReference type="Gene3D" id="3.40.50.300">
    <property type="entry name" value="P-loop containing nucleotide triphosphate hydrolases"/>
    <property type="match status" value="1"/>
</dbReference>
<feature type="region of interest" description="Disordered" evidence="1">
    <location>
        <begin position="717"/>
        <end position="743"/>
    </location>
</feature>
<feature type="region of interest" description="Disordered" evidence="1">
    <location>
        <begin position="549"/>
        <end position="593"/>
    </location>
</feature>
<dbReference type="InterPro" id="IPR027417">
    <property type="entry name" value="P-loop_NTPase"/>
</dbReference>
<feature type="compositionally biased region" description="Polar residues" evidence="1">
    <location>
        <begin position="568"/>
        <end position="584"/>
    </location>
</feature>
<protein>
    <recommendedName>
        <fullName evidence="4">DUF676 domain-containing protein</fullName>
    </recommendedName>
</protein>
<name>A0A395INN1_9HELO</name>
<dbReference type="Gene3D" id="3.40.50.1820">
    <property type="entry name" value="alpha/beta hydrolase"/>
    <property type="match status" value="1"/>
</dbReference>
<evidence type="ECO:0008006" key="4">
    <source>
        <dbReference type="Google" id="ProtNLM"/>
    </source>
</evidence>
<dbReference type="EMBL" id="QKRW01000045">
    <property type="protein sequence ID" value="RAL59989.1"/>
    <property type="molecule type" value="Genomic_DNA"/>
</dbReference>
<dbReference type="PANTHER" id="PTHR48187">
    <property type="entry name" value="LD21810P"/>
    <property type="match status" value="1"/>
</dbReference>
<gene>
    <name evidence="2" type="ORF">DID88_000615</name>
</gene>
<evidence type="ECO:0000256" key="1">
    <source>
        <dbReference type="SAM" id="MobiDB-lite"/>
    </source>
</evidence>
<dbReference type="SUPFAM" id="SSF53474">
    <property type="entry name" value="alpha/beta-Hydrolases"/>
    <property type="match status" value="1"/>
</dbReference>
<dbReference type="InterPro" id="IPR029058">
    <property type="entry name" value="AB_hydrolase_fold"/>
</dbReference>
<evidence type="ECO:0000313" key="3">
    <source>
        <dbReference type="Proteomes" id="UP000249056"/>
    </source>
</evidence>
<accession>A0A395INN1</accession>
<evidence type="ECO:0000313" key="2">
    <source>
        <dbReference type="EMBL" id="RAL59989.1"/>
    </source>
</evidence>
<proteinExistence type="predicted"/>
<dbReference type="AlphaFoldDB" id="A0A395INN1"/>
<organism evidence="2 3">
    <name type="scientific">Monilinia fructigena</name>
    <dbReference type="NCBI Taxonomy" id="38457"/>
    <lineage>
        <taxon>Eukaryota</taxon>
        <taxon>Fungi</taxon>
        <taxon>Dikarya</taxon>
        <taxon>Ascomycota</taxon>
        <taxon>Pezizomycotina</taxon>
        <taxon>Leotiomycetes</taxon>
        <taxon>Helotiales</taxon>
        <taxon>Sclerotiniaceae</taxon>
        <taxon>Monilinia</taxon>
    </lineage>
</organism>
<feature type="compositionally biased region" description="Basic and acidic residues" evidence="1">
    <location>
        <begin position="554"/>
        <end position="567"/>
    </location>
</feature>
<dbReference type="OrthoDB" id="5086500at2759"/>
<dbReference type="SUPFAM" id="SSF52540">
    <property type="entry name" value="P-loop containing nucleoside triphosphate hydrolases"/>
    <property type="match status" value="1"/>
</dbReference>
<sequence length="743" mass="83001">MDGSAINPNEINRYEVTEVYAHPEAEADIVLVHVTFSSKDPTKSAKVRILVYGYNADVVALERKSASHDRIHEHAQSLVSSLALERKSEETEENPIIWVAHSLGGILVKRALEISHDYQGKSNDEIRSIAVSTFGIIFLGTPHTGADPAKWANFSSRSPQQAQDLSNSVQTVTSIEPDNTDDSAEYFIKPPGFRPNSIFCGRREELVEMHKMLFDKRRRSQGSSAVLIQSMPGGGKTHLARQYAFEHKHEFPGGVFWIRAKSEEEITAGFWQIARKAALKPSMVNEDPKVLDNPDQFVKLVKKWLNHRSHWLLILDGLDALDVPIRASEPITDRNEHETPLNLSQSSGGSIDLLSDNIDVIRLHSVVQGFFVETLHAKGKLPMWLDRAIGVFCHSFDQANDRITQKTRTGLVEDYRLYEIHGIKLQQHLKRYKKEYIKRHKKEMLDPEATHIMLEDALNAIRSEIQRRTPESSHVIAGGRSEAFQTSIFDRTSSSSDTGIDPETPADKFSLKVLLGSSGNTLNPLNALFIIRIFSNKVENIKKIQFQPQVQPKLPKEDTGYDSDREGSTLTSQPLKSMTPQADSPESPGGPWEVVKPRHTRATAQNLIFTELFELKNQKIYRTRARSFRSATSGLIDPRVTSVTAHGELQQPDNRPQSRGKAIRSIWCQSGSCANISKTSPPPIRAGGPIQDRGAAGNKLTEINLITQAPTYASAVASSTRDTASRHGTEDNFSDTNFKSWIS</sequence>
<reference evidence="2 3" key="1">
    <citation type="submission" date="2018-06" db="EMBL/GenBank/DDBJ databases">
        <title>Genome Sequence of the Brown Rot Fungal Pathogen Monilinia fructigena.</title>
        <authorList>
            <person name="Landi L."/>
            <person name="De Miccolis Angelini R.M."/>
            <person name="Pollastro S."/>
            <person name="Abate D."/>
            <person name="Faretra F."/>
            <person name="Romanazzi G."/>
        </authorList>
    </citation>
    <scope>NUCLEOTIDE SEQUENCE [LARGE SCALE GENOMIC DNA]</scope>
    <source>
        <strain evidence="2 3">Mfrg269</strain>
    </source>
</reference>